<comment type="caution">
    <text evidence="4">The sequence shown here is derived from an EMBL/GenBank/DDBJ whole genome shotgun (WGS) entry which is preliminary data.</text>
</comment>
<name>A0A2T7PZT1_POMCA</name>
<dbReference type="InterPro" id="IPR036770">
    <property type="entry name" value="Ankyrin_rpt-contain_sf"/>
</dbReference>
<keyword evidence="5" id="KW-1185">Reference proteome</keyword>
<dbReference type="OrthoDB" id="6222060at2759"/>
<dbReference type="PANTHER" id="PTHR24134:SF9">
    <property type="entry name" value="ANKYRIN REPEAT AND SOCS BOX PROTEIN 8"/>
    <property type="match status" value="1"/>
</dbReference>
<dbReference type="SUPFAM" id="SSF48403">
    <property type="entry name" value="Ankyrin repeat"/>
    <property type="match status" value="1"/>
</dbReference>
<accession>A0A2T7PZT1</accession>
<dbReference type="PANTHER" id="PTHR24134">
    <property type="entry name" value="ANKYRIN REPEAT-CONTAINING PROTEIN DDB_G0279043"/>
    <property type="match status" value="1"/>
</dbReference>
<evidence type="ECO:0000256" key="2">
    <source>
        <dbReference type="ARBA" id="ARBA00023043"/>
    </source>
</evidence>
<dbReference type="Pfam" id="PF12796">
    <property type="entry name" value="Ank_2"/>
    <property type="match status" value="1"/>
</dbReference>
<reference evidence="4 5" key="1">
    <citation type="submission" date="2018-04" db="EMBL/GenBank/DDBJ databases">
        <title>The genome of golden apple snail Pomacea canaliculata provides insight into stress tolerance and invasive adaptation.</title>
        <authorList>
            <person name="Liu C."/>
            <person name="Liu B."/>
            <person name="Ren Y."/>
            <person name="Zhang Y."/>
            <person name="Wang H."/>
            <person name="Li S."/>
            <person name="Jiang F."/>
            <person name="Yin L."/>
            <person name="Zhang G."/>
            <person name="Qian W."/>
            <person name="Fan W."/>
        </authorList>
    </citation>
    <scope>NUCLEOTIDE SEQUENCE [LARGE SCALE GENOMIC DNA]</scope>
    <source>
        <strain evidence="4">SZHN2017</strain>
        <tissue evidence="4">Muscle</tissue>
    </source>
</reference>
<organism evidence="4 5">
    <name type="scientific">Pomacea canaliculata</name>
    <name type="common">Golden apple snail</name>
    <dbReference type="NCBI Taxonomy" id="400727"/>
    <lineage>
        <taxon>Eukaryota</taxon>
        <taxon>Metazoa</taxon>
        <taxon>Spiralia</taxon>
        <taxon>Lophotrochozoa</taxon>
        <taxon>Mollusca</taxon>
        <taxon>Gastropoda</taxon>
        <taxon>Caenogastropoda</taxon>
        <taxon>Architaenioglossa</taxon>
        <taxon>Ampullarioidea</taxon>
        <taxon>Ampullariidae</taxon>
        <taxon>Pomacea</taxon>
    </lineage>
</organism>
<dbReference type="Gene3D" id="1.25.40.20">
    <property type="entry name" value="Ankyrin repeat-containing domain"/>
    <property type="match status" value="1"/>
</dbReference>
<dbReference type="SMART" id="SM00248">
    <property type="entry name" value="ANK"/>
    <property type="match status" value="2"/>
</dbReference>
<dbReference type="Proteomes" id="UP000245119">
    <property type="component" value="Linkage Group LG1"/>
</dbReference>
<evidence type="ECO:0000256" key="3">
    <source>
        <dbReference type="PROSITE-ProRule" id="PRU00023"/>
    </source>
</evidence>
<evidence type="ECO:0000313" key="4">
    <source>
        <dbReference type="EMBL" id="PVD38935.1"/>
    </source>
</evidence>
<protein>
    <submittedName>
        <fullName evidence="4">Uncharacterized protein</fullName>
    </submittedName>
</protein>
<dbReference type="EMBL" id="PZQS01000001">
    <property type="protein sequence ID" value="PVD38935.1"/>
    <property type="molecule type" value="Genomic_DNA"/>
</dbReference>
<dbReference type="AlphaFoldDB" id="A0A2T7PZT1"/>
<dbReference type="PROSITE" id="PS50297">
    <property type="entry name" value="ANK_REP_REGION"/>
    <property type="match status" value="2"/>
</dbReference>
<gene>
    <name evidence="4" type="ORF">C0Q70_01560</name>
</gene>
<feature type="repeat" description="ANK" evidence="3">
    <location>
        <begin position="18"/>
        <end position="50"/>
    </location>
</feature>
<dbReference type="STRING" id="400727.A0A2T7PZT1"/>
<feature type="repeat" description="ANK" evidence="3">
    <location>
        <begin position="58"/>
        <end position="93"/>
    </location>
</feature>
<evidence type="ECO:0000313" key="5">
    <source>
        <dbReference type="Proteomes" id="UP000245119"/>
    </source>
</evidence>
<dbReference type="InterPro" id="IPR002110">
    <property type="entry name" value="Ankyrin_rpt"/>
</dbReference>
<keyword evidence="2 3" id="KW-0040">ANK repeat</keyword>
<proteinExistence type="predicted"/>
<keyword evidence="1" id="KW-0677">Repeat</keyword>
<dbReference type="PROSITE" id="PS50088">
    <property type="entry name" value="ANK_REPEAT"/>
    <property type="match status" value="2"/>
</dbReference>
<evidence type="ECO:0000256" key="1">
    <source>
        <dbReference type="ARBA" id="ARBA00022737"/>
    </source>
</evidence>
<sequence>MCKDEDDRKKLVTGQNKDGLTALHFAALGDDPKVVELLLDVGADVNAGQFTTLQNRRFALTPLHFALVKATLPAANIAKMLVKSGADLSLEAATAGRTLPYATIVRECSCGLCPGLDNYLLPNLLLPSYGAWYDGDTKSVGTTFHLQLSAALTCLISSRKSSRDCC</sequence>